<feature type="transmembrane region" description="Helical" evidence="1">
    <location>
        <begin position="44"/>
        <end position="62"/>
    </location>
</feature>
<geneLocation type="mitochondrion" evidence="2"/>
<accession>A0A101LXH6</accession>
<organism evidence="2">
    <name type="scientific">Picea glauca</name>
    <name type="common">White spruce</name>
    <name type="synonym">Pinus glauca</name>
    <dbReference type="NCBI Taxonomy" id="3330"/>
    <lineage>
        <taxon>Eukaryota</taxon>
        <taxon>Viridiplantae</taxon>
        <taxon>Streptophyta</taxon>
        <taxon>Embryophyta</taxon>
        <taxon>Tracheophyta</taxon>
        <taxon>Spermatophyta</taxon>
        <taxon>Pinopsida</taxon>
        <taxon>Pinidae</taxon>
        <taxon>Conifers I</taxon>
        <taxon>Pinales</taxon>
        <taxon>Pinaceae</taxon>
        <taxon>Picea</taxon>
    </lineage>
</organism>
<evidence type="ECO:0000256" key="1">
    <source>
        <dbReference type="SAM" id="Phobius"/>
    </source>
</evidence>
<dbReference type="AlphaFoldDB" id="A0A101LXH6"/>
<reference evidence="2" key="1">
    <citation type="journal article" date="2015" name="Genome Biol. Evol.">
        <title>Organellar Genomes of White Spruce (Picea glauca): Assembly and Annotation.</title>
        <authorList>
            <person name="Jackman S.D."/>
            <person name="Warren R.L."/>
            <person name="Gibb E.A."/>
            <person name="Vandervalk B.P."/>
            <person name="Mohamadi H."/>
            <person name="Chu J."/>
            <person name="Raymond A."/>
            <person name="Pleasance S."/>
            <person name="Coope R."/>
            <person name="Wildung M.R."/>
            <person name="Ritland C.E."/>
            <person name="Bousquet J."/>
            <person name="Jones S.J."/>
            <person name="Bohlmann J."/>
            <person name="Birol I."/>
        </authorList>
    </citation>
    <scope>NUCLEOTIDE SEQUENCE [LARGE SCALE GENOMIC DNA]</scope>
    <source>
        <tissue evidence="2">Flushing bud</tissue>
    </source>
</reference>
<keyword evidence="1" id="KW-1133">Transmembrane helix</keyword>
<keyword evidence="1" id="KW-0472">Membrane</keyword>
<comment type="caution">
    <text evidence="2">The sequence shown here is derived from an EMBL/GenBank/DDBJ whole genome shotgun (WGS) entry which is preliminary data.</text>
</comment>
<name>A0A101LXH6_PICGL</name>
<dbReference type="EMBL" id="LKAM01000008">
    <property type="protein sequence ID" value="KUM47147.1"/>
    <property type="molecule type" value="Genomic_DNA"/>
</dbReference>
<protein>
    <submittedName>
        <fullName evidence="2">Uncharacterized protein</fullName>
    </submittedName>
</protein>
<proteinExistence type="predicted"/>
<feature type="transmembrane region" description="Helical" evidence="1">
    <location>
        <begin position="12"/>
        <end position="32"/>
    </location>
</feature>
<gene>
    <name evidence="2" type="ORF">ABT39_MTgene6153</name>
</gene>
<keyword evidence="2" id="KW-0496">Mitochondrion</keyword>
<evidence type="ECO:0000313" key="2">
    <source>
        <dbReference type="EMBL" id="KUM47147.1"/>
    </source>
</evidence>
<keyword evidence="1" id="KW-0812">Transmembrane</keyword>
<sequence length="64" mass="7245">MLLIFPSRTQLLPSFCALISCVFPPSISFAFFHSSFLPSPQHSLVAITPLLIYILFLWTLLLSF</sequence>